<comment type="cofactor">
    <cofactor evidence="7">
        <name>Zn(2+)</name>
        <dbReference type="ChEBI" id="CHEBI:29105"/>
    </cofactor>
    <text evidence="7">Binds 1 zinc ion per subunit.</text>
</comment>
<comment type="pathway">
    <text evidence="2 7">Glycan metabolism; pectin degradation; 2-dehydro-3-deoxy-D-gluconate from pectin: step 4/5.</text>
</comment>
<dbReference type="GO" id="GO:0008270">
    <property type="term" value="F:zinc ion binding"/>
    <property type="evidence" value="ECO:0007669"/>
    <property type="project" value="UniProtKB-UniRule"/>
</dbReference>
<evidence type="ECO:0000313" key="9">
    <source>
        <dbReference type="Proteomes" id="UP000241808"/>
    </source>
</evidence>
<dbReference type="Gene3D" id="2.60.120.520">
    <property type="entry name" value="pectin degrading enzyme 5-keto 4- deoxyuronate isomerase, domain 1"/>
    <property type="match status" value="1"/>
</dbReference>
<comment type="catalytic activity">
    <reaction evidence="1 7">
        <text>5-dehydro-4-deoxy-D-glucuronate = 3-deoxy-D-glycero-2,5-hexodiulosonate</text>
        <dbReference type="Rhea" id="RHEA:23896"/>
        <dbReference type="ChEBI" id="CHEBI:17117"/>
        <dbReference type="ChEBI" id="CHEBI:29071"/>
        <dbReference type="EC" id="5.3.1.17"/>
    </reaction>
</comment>
<proteinExistence type="inferred from homology"/>
<keyword evidence="5 7" id="KW-0862">Zinc</keyword>
<dbReference type="PIRSF" id="PIRSF006625">
    <property type="entry name" value="KduI"/>
    <property type="match status" value="1"/>
</dbReference>
<dbReference type="HAMAP" id="MF_00687">
    <property type="entry name" value="KduI"/>
    <property type="match status" value="1"/>
</dbReference>
<dbReference type="InterPro" id="IPR014710">
    <property type="entry name" value="RmlC-like_jellyroll"/>
</dbReference>
<feature type="binding site" evidence="7">
    <location>
        <position position="198"/>
    </location>
    <ligand>
        <name>Zn(2+)</name>
        <dbReference type="ChEBI" id="CHEBI:29105"/>
    </ligand>
</feature>
<accession>A0A2T4Z056</accession>
<dbReference type="RefSeq" id="WP_108178493.1">
    <property type="nucleotide sequence ID" value="NZ_PZZL01000007.1"/>
</dbReference>
<feature type="binding site" evidence="7">
    <location>
        <position position="203"/>
    </location>
    <ligand>
        <name>Zn(2+)</name>
        <dbReference type="ChEBI" id="CHEBI:29105"/>
    </ligand>
</feature>
<evidence type="ECO:0000256" key="1">
    <source>
        <dbReference type="ARBA" id="ARBA00000552"/>
    </source>
</evidence>
<reference evidence="8 9" key="1">
    <citation type="submission" date="2018-04" db="EMBL/GenBank/DDBJ databases">
        <title>Genomic Encyclopedia of Archaeal and Bacterial Type Strains, Phase II (KMG-II): from individual species to whole genera.</title>
        <authorList>
            <person name="Goeker M."/>
        </authorList>
    </citation>
    <scope>NUCLEOTIDE SEQUENCE [LARGE SCALE GENOMIC DNA]</scope>
    <source>
        <strain evidence="8 9">DSM 25521</strain>
    </source>
</reference>
<dbReference type="EC" id="5.3.1.17" evidence="7"/>
<dbReference type="OrthoDB" id="9770644at2"/>
<dbReference type="PANTHER" id="PTHR38461:SF1">
    <property type="entry name" value="4-DEOXY-L-THREO-5-HEXOSULOSE-URONATE KETOL-ISOMERASE"/>
    <property type="match status" value="1"/>
</dbReference>
<dbReference type="PANTHER" id="PTHR38461">
    <property type="entry name" value="4-DEOXY-L-THREO-5-HEXOSULOSE-URONATE KETOL-ISOMERASE"/>
    <property type="match status" value="1"/>
</dbReference>
<evidence type="ECO:0000256" key="3">
    <source>
        <dbReference type="ARBA" id="ARBA00008086"/>
    </source>
</evidence>
<comment type="function">
    <text evidence="7">Catalyzes the isomerization of 5-dehydro-4-deoxy-D-glucuronate to 3-deoxy-D-glycero-2,5-hexodiulosonate.</text>
</comment>
<dbReference type="EMBL" id="PZZL01000007">
    <property type="protein sequence ID" value="PTM52846.1"/>
    <property type="molecule type" value="Genomic_DNA"/>
</dbReference>
<dbReference type="Gene3D" id="2.60.120.10">
    <property type="entry name" value="Jelly Rolls"/>
    <property type="match status" value="1"/>
</dbReference>
<dbReference type="GO" id="GO:0042840">
    <property type="term" value="P:D-glucuronate catabolic process"/>
    <property type="evidence" value="ECO:0007669"/>
    <property type="project" value="TreeGrafter"/>
</dbReference>
<feature type="binding site" evidence="7">
    <location>
        <position position="196"/>
    </location>
    <ligand>
        <name>Zn(2+)</name>
        <dbReference type="ChEBI" id="CHEBI:29105"/>
    </ligand>
</feature>
<dbReference type="GO" id="GO:0045490">
    <property type="term" value="P:pectin catabolic process"/>
    <property type="evidence" value="ECO:0007669"/>
    <property type="project" value="UniProtKB-UniRule"/>
</dbReference>
<keyword evidence="6 7" id="KW-0413">Isomerase</keyword>
<comment type="caution">
    <text evidence="8">The sequence shown here is derived from an EMBL/GenBank/DDBJ whole genome shotgun (WGS) entry which is preliminary data.</text>
</comment>
<keyword evidence="9" id="KW-1185">Reference proteome</keyword>
<dbReference type="GO" id="GO:0019698">
    <property type="term" value="P:D-galacturonate catabolic process"/>
    <property type="evidence" value="ECO:0007669"/>
    <property type="project" value="TreeGrafter"/>
</dbReference>
<dbReference type="InterPro" id="IPR021120">
    <property type="entry name" value="KduI/IolB_isomerase"/>
</dbReference>
<dbReference type="CDD" id="cd20491">
    <property type="entry name" value="cupin_KduI_C"/>
    <property type="match status" value="1"/>
</dbReference>
<dbReference type="SUPFAM" id="SSF51182">
    <property type="entry name" value="RmlC-like cupins"/>
    <property type="match status" value="1"/>
</dbReference>
<evidence type="ECO:0000256" key="6">
    <source>
        <dbReference type="ARBA" id="ARBA00023235"/>
    </source>
</evidence>
<dbReference type="UniPathway" id="UPA00545">
    <property type="reaction ID" value="UER00826"/>
</dbReference>
<organism evidence="8 9">
    <name type="scientific">Phreatobacter oligotrophus</name>
    <dbReference type="NCBI Taxonomy" id="1122261"/>
    <lineage>
        <taxon>Bacteria</taxon>
        <taxon>Pseudomonadati</taxon>
        <taxon>Pseudomonadota</taxon>
        <taxon>Alphaproteobacteria</taxon>
        <taxon>Hyphomicrobiales</taxon>
        <taxon>Phreatobacteraceae</taxon>
        <taxon>Phreatobacter</taxon>
    </lineage>
</organism>
<dbReference type="InterPro" id="IPR011051">
    <property type="entry name" value="RmlC_Cupin_sf"/>
</dbReference>
<dbReference type="NCBIfam" id="NF002091">
    <property type="entry name" value="PRK00924.1"/>
    <property type="match status" value="1"/>
</dbReference>
<dbReference type="AlphaFoldDB" id="A0A2T4Z056"/>
<name>A0A2T4Z056_9HYPH</name>
<dbReference type="Pfam" id="PF04962">
    <property type="entry name" value="KduI"/>
    <property type="match status" value="1"/>
</dbReference>
<keyword evidence="4 7" id="KW-0479">Metal-binding</keyword>
<dbReference type="GO" id="GO:0008697">
    <property type="term" value="F:4-deoxy-L-threo-5-hexosulose-uronate ketol-isomerase activity"/>
    <property type="evidence" value="ECO:0007669"/>
    <property type="project" value="UniProtKB-UniRule"/>
</dbReference>
<evidence type="ECO:0000313" key="8">
    <source>
        <dbReference type="EMBL" id="PTM52846.1"/>
    </source>
</evidence>
<evidence type="ECO:0000256" key="2">
    <source>
        <dbReference type="ARBA" id="ARBA00005148"/>
    </source>
</evidence>
<dbReference type="Proteomes" id="UP000241808">
    <property type="component" value="Unassembled WGS sequence"/>
</dbReference>
<comment type="similarity">
    <text evidence="3 7">Belongs to the KduI family.</text>
</comment>
<evidence type="ECO:0000256" key="7">
    <source>
        <dbReference type="HAMAP-Rule" id="MF_00687"/>
    </source>
</evidence>
<protein>
    <recommendedName>
        <fullName evidence="7">4-deoxy-L-threo-5-hexosulose-uronate ketol-isomerase</fullName>
        <ecNumber evidence="7">5.3.1.17</ecNumber>
    </recommendedName>
    <alternativeName>
        <fullName evidence="7">5-keto-4-deoxyuronate isomerase</fullName>
    </alternativeName>
    <alternativeName>
        <fullName evidence="7">DKI isomerase</fullName>
    </alternativeName>
</protein>
<dbReference type="InterPro" id="IPR007045">
    <property type="entry name" value="KduI"/>
</dbReference>
<sequence length="278" mass="31119">MSITVRQASHPDAARAYDTTQLRAHFLVETLFKADSIELTYSHVDRIIVGGAMPVNGPLKLETSKPIGQATFLARRELGICNVGGAGRVICDGETFNVHHRDMLYVAMGTTDVRFESQSHDEPAKFYLFSTPAHARHRTILVREAEANALELGTQEQANTRTLRQYIIPGRVQSCQLVMGLTTLKPGNTWNTMPSHVHDRRCEAYLYFDMKPDTRVFHLMGEPQETRHLVVANDQAIISPPWSIHSGCGTAAYSFVWAMGGDNQDFTDMDMIPMEALR</sequence>
<gene>
    <name evidence="7" type="primary">kduI</name>
    <name evidence="8" type="ORF">C8P69_107124</name>
</gene>
<evidence type="ECO:0000256" key="4">
    <source>
        <dbReference type="ARBA" id="ARBA00022723"/>
    </source>
</evidence>
<evidence type="ECO:0000256" key="5">
    <source>
        <dbReference type="ARBA" id="ARBA00022833"/>
    </source>
</evidence>
<dbReference type="CDD" id="cd20294">
    <property type="entry name" value="cupin_KduI_N"/>
    <property type="match status" value="1"/>
</dbReference>
<dbReference type="InterPro" id="IPR027449">
    <property type="entry name" value="KduI_N"/>
</dbReference>
<feature type="binding site" evidence="7">
    <location>
        <position position="245"/>
    </location>
    <ligand>
        <name>Zn(2+)</name>
        <dbReference type="ChEBI" id="CHEBI:29105"/>
    </ligand>
</feature>